<dbReference type="Gene3D" id="3.10.430.100">
    <property type="entry name" value="Ribosomal protein L9, C-terminal domain"/>
    <property type="match status" value="1"/>
</dbReference>
<dbReference type="InterPro" id="IPR009027">
    <property type="entry name" value="Ribosomal_bL9/RNase_H1_N"/>
</dbReference>
<comment type="caution">
    <text evidence="9">The sequence shown here is derived from an EMBL/GenBank/DDBJ whole genome shotgun (WGS) entry which is preliminary data.</text>
</comment>
<dbReference type="Pfam" id="PF03948">
    <property type="entry name" value="Ribosomal_L9_C"/>
    <property type="match status" value="1"/>
</dbReference>
<dbReference type="InterPro" id="IPR020070">
    <property type="entry name" value="Ribosomal_bL9_N"/>
</dbReference>
<dbReference type="GO" id="GO:0005840">
    <property type="term" value="C:ribosome"/>
    <property type="evidence" value="ECO:0007669"/>
    <property type="project" value="UniProtKB-KW"/>
</dbReference>
<name>A0A2T4TX89_9BACT</name>
<dbReference type="AlphaFoldDB" id="A0A2T4TX89"/>
<comment type="function">
    <text evidence="7">Binds to the 23S rRNA.</text>
</comment>
<evidence type="ECO:0000256" key="5">
    <source>
        <dbReference type="ARBA" id="ARBA00023274"/>
    </source>
</evidence>
<keyword evidence="3 7" id="KW-0694">RNA-binding</keyword>
<dbReference type="Pfam" id="PF01281">
    <property type="entry name" value="Ribosomal_L9_N"/>
    <property type="match status" value="1"/>
</dbReference>
<dbReference type="NCBIfam" id="TIGR00158">
    <property type="entry name" value="L9"/>
    <property type="match status" value="1"/>
</dbReference>
<keyword evidence="4 7" id="KW-0689">Ribosomal protein</keyword>
<comment type="similarity">
    <text evidence="1 7">Belongs to the bacterial ribosomal protein bL9 family.</text>
</comment>
<dbReference type="GO" id="GO:0019843">
    <property type="term" value="F:rRNA binding"/>
    <property type="evidence" value="ECO:0007669"/>
    <property type="project" value="UniProtKB-UniRule"/>
</dbReference>
<dbReference type="RefSeq" id="WP_107562501.1">
    <property type="nucleotide sequence ID" value="NZ_NVQC01000022.1"/>
</dbReference>
<evidence type="ECO:0000256" key="1">
    <source>
        <dbReference type="ARBA" id="ARBA00010605"/>
    </source>
</evidence>
<gene>
    <name evidence="7" type="primary">rplI</name>
    <name evidence="9" type="ORF">CLG94_08225</name>
</gene>
<reference evidence="9 10" key="1">
    <citation type="submission" date="2017-09" db="EMBL/GenBank/DDBJ databases">
        <title>Bloom of a denitrifying methanotroph, Candidatus Methylomirabilis limnetica, in a deep stratified lake.</title>
        <authorList>
            <person name="Graf J.S."/>
            <person name="Marchant H.K."/>
            <person name="Tienken D."/>
            <person name="Hach P.F."/>
            <person name="Brand A."/>
            <person name="Schubert C.J."/>
            <person name="Kuypers M.M."/>
            <person name="Milucka J."/>
        </authorList>
    </citation>
    <scope>NUCLEOTIDE SEQUENCE [LARGE SCALE GENOMIC DNA]</scope>
    <source>
        <strain evidence="9 10">Zug</strain>
    </source>
</reference>
<evidence type="ECO:0000256" key="6">
    <source>
        <dbReference type="ARBA" id="ARBA00035292"/>
    </source>
</evidence>
<organism evidence="9 10">
    <name type="scientific">Candidatus Methylomirabilis limnetica</name>
    <dbReference type="NCBI Taxonomy" id="2033718"/>
    <lineage>
        <taxon>Bacteria</taxon>
        <taxon>Candidatus Methylomirabilota</taxon>
        <taxon>Candidatus Methylomirabilia</taxon>
        <taxon>Candidatus Methylomirabilales</taxon>
        <taxon>Candidatus Methylomirabilaceae</taxon>
        <taxon>Candidatus Methylomirabilis</taxon>
    </lineage>
</organism>
<evidence type="ECO:0000256" key="4">
    <source>
        <dbReference type="ARBA" id="ARBA00022980"/>
    </source>
</evidence>
<dbReference type="InterPro" id="IPR036935">
    <property type="entry name" value="Ribosomal_bL9_N_sf"/>
</dbReference>
<dbReference type="OrthoDB" id="9788336at2"/>
<dbReference type="InterPro" id="IPR000244">
    <property type="entry name" value="Ribosomal_bL9"/>
</dbReference>
<dbReference type="HAMAP" id="MF_00503">
    <property type="entry name" value="Ribosomal_bL9"/>
    <property type="match status" value="1"/>
</dbReference>
<evidence type="ECO:0000256" key="7">
    <source>
        <dbReference type="HAMAP-Rule" id="MF_00503"/>
    </source>
</evidence>
<dbReference type="GO" id="GO:0006412">
    <property type="term" value="P:translation"/>
    <property type="evidence" value="ECO:0007669"/>
    <property type="project" value="UniProtKB-UniRule"/>
</dbReference>
<feature type="domain" description="Ribosomal protein L9" evidence="8">
    <location>
        <begin position="13"/>
        <end position="40"/>
    </location>
</feature>
<dbReference type="Gene3D" id="3.40.5.10">
    <property type="entry name" value="Ribosomal protein L9, N-terminal domain"/>
    <property type="match status" value="1"/>
</dbReference>
<evidence type="ECO:0000313" key="10">
    <source>
        <dbReference type="Proteomes" id="UP000241436"/>
    </source>
</evidence>
<evidence type="ECO:0000313" key="9">
    <source>
        <dbReference type="EMBL" id="PTL35734.1"/>
    </source>
</evidence>
<dbReference type="InterPro" id="IPR020069">
    <property type="entry name" value="Ribosomal_bL9_C"/>
</dbReference>
<reference evidence="10" key="2">
    <citation type="journal article" date="2018" name="Environ. Microbiol.">
        <title>Bloom of a denitrifying methanotroph, 'Candidatus Methylomirabilis limnetica', in a deep stratified lake.</title>
        <authorList>
            <person name="Graf J.S."/>
            <person name="Mayr M.J."/>
            <person name="Marchant H.K."/>
            <person name="Tienken D."/>
            <person name="Hach P.F."/>
            <person name="Brand A."/>
            <person name="Schubert C.J."/>
            <person name="Kuypers M.M."/>
            <person name="Milucka J."/>
        </authorList>
    </citation>
    <scope>NUCLEOTIDE SEQUENCE [LARGE SCALE GENOMIC DNA]</scope>
    <source>
        <strain evidence="10">Zug</strain>
    </source>
</reference>
<dbReference type="EMBL" id="NVQC01000022">
    <property type="protein sequence ID" value="PTL35734.1"/>
    <property type="molecule type" value="Genomic_DNA"/>
</dbReference>
<proteinExistence type="inferred from homology"/>
<evidence type="ECO:0000259" key="8">
    <source>
        <dbReference type="PROSITE" id="PS00651"/>
    </source>
</evidence>
<sequence length="149" mass="16427">MKLILLERVEKVGSAGDQVDVAAGFARNFLIPQRKAVAATSANIKSLDHLLRQNTGREEGLRHAAETMAGRITELHCVLKRRGGEQDRLFGSVTNQDICAALATHGLEVDRRKILLQEPIKALGSYTISIRLHPEVVAELRLTVEHTES</sequence>
<evidence type="ECO:0000256" key="2">
    <source>
        <dbReference type="ARBA" id="ARBA00022730"/>
    </source>
</evidence>
<evidence type="ECO:0000256" key="3">
    <source>
        <dbReference type="ARBA" id="ARBA00022884"/>
    </source>
</evidence>
<dbReference type="SUPFAM" id="SSF55658">
    <property type="entry name" value="L9 N-domain-like"/>
    <property type="match status" value="1"/>
</dbReference>
<dbReference type="InterPro" id="IPR020594">
    <property type="entry name" value="Ribosomal_bL9_bac/chp"/>
</dbReference>
<dbReference type="GO" id="GO:0003735">
    <property type="term" value="F:structural constituent of ribosome"/>
    <property type="evidence" value="ECO:0007669"/>
    <property type="project" value="InterPro"/>
</dbReference>
<keyword evidence="10" id="KW-1185">Reference proteome</keyword>
<keyword evidence="2 7" id="KW-0699">rRNA-binding</keyword>
<dbReference type="PROSITE" id="PS00651">
    <property type="entry name" value="RIBOSOMAL_L9"/>
    <property type="match status" value="1"/>
</dbReference>
<dbReference type="GO" id="GO:1990904">
    <property type="term" value="C:ribonucleoprotein complex"/>
    <property type="evidence" value="ECO:0007669"/>
    <property type="project" value="UniProtKB-KW"/>
</dbReference>
<dbReference type="Proteomes" id="UP000241436">
    <property type="component" value="Unassembled WGS sequence"/>
</dbReference>
<dbReference type="InterPro" id="IPR036791">
    <property type="entry name" value="Ribosomal_bL9_C_sf"/>
</dbReference>
<keyword evidence="5 7" id="KW-0687">Ribonucleoprotein</keyword>
<dbReference type="PANTHER" id="PTHR21368">
    <property type="entry name" value="50S RIBOSOMAL PROTEIN L9"/>
    <property type="match status" value="1"/>
</dbReference>
<accession>A0A2T4TX89</accession>
<protein>
    <recommendedName>
        <fullName evidence="6 7">Large ribosomal subunit protein bL9</fullName>
    </recommendedName>
</protein>
<dbReference type="SUPFAM" id="SSF55653">
    <property type="entry name" value="Ribosomal protein L9 C-domain"/>
    <property type="match status" value="1"/>
</dbReference>